<evidence type="ECO:0000313" key="2">
    <source>
        <dbReference type="Proteomes" id="UP000177171"/>
    </source>
</evidence>
<gene>
    <name evidence="1" type="ORF">A3G49_02945</name>
</gene>
<evidence type="ECO:0000313" key="1">
    <source>
        <dbReference type="EMBL" id="OHA14172.1"/>
    </source>
</evidence>
<proteinExistence type="predicted"/>
<reference evidence="1 2" key="1">
    <citation type="journal article" date="2016" name="Nat. Commun.">
        <title>Thousands of microbial genomes shed light on interconnected biogeochemical processes in an aquifer system.</title>
        <authorList>
            <person name="Anantharaman K."/>
            <person name="Brown C.T."/>
            <person name="Hug L.A."/>
            <person name="Sharon I."/>
            <person name="Castelle C.J."/>
            <person name="Probst A.J."/>
            <person name="Thomas B.C."/>
            <person name="Singh A."/>
            <person name="Wilkins M.J."/>
            <person name="Karaoz U."/>
            <person name="Brodie E.L."/>
            <person name="Williams K.H."/>
            <person name="Hubbard S.S."/>
            <person name="Banfield J.F."/>
        </authorList>
    </citation>
    <scope>NUCLEOTIDE SEQUENCE [LARGE SCALE GENOMIC DNA]</scope>
</reference>
<name>A0A1G2LTJ0_9BACT</name>
<dbReference type="Proteomes" id="UP000177171">
    <property type="component" value="Unassembled WGS sequence"/>
</dbReference>
<accession>A0A1G2LTJ0</accession>
<sequence length="140" mass="15970">MHFFYFYYAGYTFFNKKSGWKMSGIVSESERILMNEFPVKPGNMVLITLDPIDIKHAVDEGKPWLGYVTEVFLRNHDPGVTVAIRTPEEFNELTGGVHSPVRLKCSDTMWARIVFAVPGGSVSKEFHTYELVVICLKTMN</sequence>
<organism evidence="1 2">
    <name type="scientific">Candidatus Sungbacteria bacterium RIFCSPLOWO2_12_FULL_41_11</name>
    <dbReference type="NCBI Taxonomy" id="1802286"/>
    <lineage>
        <taxon>Bacteria</taxon>
        <taxon>Candidatus Sungiibacteriota</taxon>
    </lineage>
</organism>
<dbReference type="AlphaFoldDB" id="A0A1G2LTJ0"/>
<comment type="caution">
    <text evidence="1">The sequence shown here is derived from an EMBL/GenBank/DDBJ whole genome shotgun (WGS) entry which is preliminary data.</text>
</comment>
<protein>
    <submittedName>
        <fullName evidence="1">Uncharacterized protein</fullName>
    </submittedName>
</protein>
<dbReference type="EMBL" id="MHQY01000013">
    <property type="protein sequence ID" value="OHA14172.1"/>
    <property type="molecule type" value="Genomic_DNA"/>
</dbReference>